<sequence>RDDIDENLPQLLDSRRGSHVSNVPGFKVDDFTSWKIIFIVFLDGLEPYFLKTLEEGPFIPMPAISTLENPLPKRQNQWTHSETRLVNQDKRLKRPSDIRDTKIAALRLKFNAFKSLEGEAVKGTFTRMKCLLNDLEINGVTIPQAEVNTTFVNALPRKWLSMNQTQRANNSIKNDSLAQLFRKYSYEEGLIDEIYEFETKRFIIGSSSSKAMISNVHSLNSGSDVKEDNKSSNEFMEDLNAEYQERTLLENQKRFYKRSGRVGAARKPMDKSKEICFTCGKTCHFQKDCPSNKTSTPSYPSLSKPYHKPKSYTPAFTHTPSPTPSKCNISQFQVIYDSHYSSLFILV</sequence>
<evidence type="ECO:0000256" key="1">
    <source>
        <dbReference type="PROSITE-ProRule" id="PRU00047"/>
    </source>
</evidence>
<keyword evidence="1" id="KW-0863">Zinc-finger</keyword>
<keyword evidence="1" id="KW-0479">Metal-binding</keyword>
<reference evidence="3" key="1">
    <citation type="journal article" date="2019" name="Sci. Rep.">
        <title>Draft genome of Tanacetum cinerariifolium, the natural source of mosquito coil.</title>
        <authorList>
            <person name="Yamashiro T."/>
            <person name="Shiraishi A."/>
            <person name="Satake H."/>
            <person name="Nakayama K."/>
        </authorList>
    </citation>
    <scope>NUCLEOTIDE SEQUENCE</scope>
</reference>
<proteinExistence type="predicted"/>
<dbReference type="Gene3D" id="4.10.60.10">
    <property type="entry name" value="Zinc finger, CCHC-type"/>
    <property type="match status" value="1"/>
</dbReference>
<organism evidence="3">
    <name type="scientific">Tanacetum cinerariifolium</name>
    <name type="common">Dalmatian daisy</name>
    <name type="synonym">Chrysanthemum cinerariifolium</name>
    <dbReference type="NCBI Taxonomy" id="118510"/>
    <lineage>
        <taxon>Eukaryota</taxon>
        <taxon>Viridiplantae</taxon>
        <taxon>Streptophyta</taxon>
        <taxon>Embryophyta</taxon>
        <taxon>Tracheophyta</taxon>
        <taxon>Spermatophyta</taxon>
        <taxon>Magnoliopsida</taxon>
        <taxon>eudicotyledons</taxon>
        <taxon>Gunneridae</taxon>
        <taxon>Pentapetalae</taxon>
        <taxon>asterids</taxon>
        <taxon>campanulids</taxon>
        <taxon>Asterales</taxon>
        <taxon>Asteraceae</taxon>
        <taxon>Asteroideae</taxon>
        <taxon>Anthemideae</taxon>
        <taxon>Anthemidinae</taxon>
        <taxon>Tanacetum</taxon>
    </lineage>
</organism>
<evidence type="ECO:0000259" key="2">
    <source>
        <dbReference type="PROSITE" id="PS50158"/>
    </source>
</evidence>
<feature type="domain" description="CCHC-type" evidence="2">
    <location>
        <begin position="276"/>
        <end position="291"/>
    </location>
</feature>
<comment type="caution">
    <text evidence="3">The sequence shown here is derived from an EMBL/GenBank/DDBJ whole genome shotgun (WGS) entry which is preliminary data.</text>
</comment>
<dbReference type="InterPro" id="IPR036875">
    <property type="entry name" value="Znf_CCHC_sf"/>
</dbReference>
<name>A0A699IFB0_TANCI</name>
<keyword evidence="1" id="KW-0862">Zinc</keyword>
<dbReference type="AlphaFoldDB" id="A0A699IFB0"/>
<dbReference type="GO" id="GO:0003676">
    <property type="term" value="F:nucleic acid binding"/>
    <property type="evidence" value="ECO:0007669"/>
    <property type="project" value="InterPro"/>
</dbReference>
<gene>
    <name evidence="3" type="ORF">Tci_519983</name>
</gene>
<dbReference type="GO" id="GO:0008270">
    <property type="term" value="F:zinc ion binding"/>
    <property type="evidence" value="ECO:0007669"/>
    <property type="project" value="UniProtKB-KW"/>
</dbReference>
<dbReference type="InterPro" id="IPR001878">
    <property type="entry name" value="Znf_CCHC"/>
</dbReference>
<dbReference type="PROSITE" id="PS50158">
    <property type="entry name" value="ZF_CCHC"/>
    <property type="match status" value="1"/>
</dbReference>
<dbReference type="SUPFAM" id="SSF57756">
    <property type="entry name" value="Retrovirus zinc finger-like domains"/>
    <property type="match status" value="1"/>
</dbReference>
<dbReference type="EMBL" id="BKCJ010283974">
    <property type="protein sequence ID" value="GEZ48010.1"/>
    <property type="molecule type" value="Genomic_DNA"/>
</dbReference>
<feature type="non-terminal residue" evidence="3">
    <location>
        <position position="1"/>
    </location>
</feature>
<accession>A0A699IFB0</accession>
<evidence type="ECO:0000313" key="3">
    <source>
        <dbReference type="EMBL" id="GEZ48010.1"/>
    </source>
</evidence>
<protein>
    <recommendedName>
        <fullName evidence="2">CCHC-type domain-containing protein</fullName>
    </recommendedName>
</protein>